<gene>
    <name evidence="1" type="primary">Nfu_g_1_014593</name>
</gene>
<dbReference type="AlphaFoldDB" id="A0A1A8BVW2"/>
<evidence type="ECO:0000313" key="1">
    <source>
        <dbReference type="EMBL" id="SBP70943.1"/>
    </source>
</evidence>
<name>A0A1A8BVW2_NOTKA</name>
<sequence length="179" mass="19934">MTTQLSKLHQDVTDIQDKTNMLQRKRVTAPCSSDFPPHKQQSKYSDVLLGSDLKQKSSSPTNKPDIISQDHSVLPDVQLSHINLLPEQNLQTEDSVHQETEPVPEVHPSAEPSRMFLGHLLPKKKGGKALVPVKLTQNLFCDAPLDTSSDFSLVTRAMFDRIRISCGRGLGPQKSHHVL</sequence>
<reference evidence="1" key="2">
    <citation type="submission" date="2016-06" db="EMBL/GenBank/DDBJ databases">
        <title>The genome of a short-lived fish provides insights into sex chromosome evolution and the genetic control of aging.</title>
        <authorList>
            <person name="Reichwald K."/>
            <person name="Felder M."/>
            <person name="Petzold A."/>
            <person name="Koch P."/>
            <person name="Groth M."/>
            <person name="Platzer M."/>
        </authorList>
    </citation>
    <scope>NUCLEOTIDE SEQUENCE</scope>
    <source>
        <tissue evidence="1">Brain</tissue>
    </source>
</reference>
<accession>A0A1A8BVW2</accession>
<reference evidence="1" key="1">
    <citation type="submission" date="2016-05" db="EMBL/GenBank/DDBJ databases">
        <authorList>
            <person name="Lavstsen T."/>
            <person name="Jespersen J.S."/>
        </authorList>
    </citation>
    <scope>NUCLEOTIDE SEQUENCE</scope>
    <source>
        <tissue evidence="1">Brain</tissue>
    </source>
</reference>
<proteinExistence type="predicted"/>
<dbReference type="EMBL" id="HADZ01007002">
    <property type="protein sequence ID" value="SBP70943.1"/>
    <property type="molecule type" value="Transcribed_RNA"/>
</dbReference>
<organism evidence="1">
    <name type="scientific">Nothobranchius kadleci</name>
    <name type="common">African annual killifish</name>
    <dbReference type="NCBI Taxonomy" id="1051664"/>
    <lineage>
        <taxon>Eukaryota</taxon>
        <taxon>Metazoa</taxon>
        <taxon>Chordata</taxon>
        <taxon>Craniata</taxon>
        <taxon>Vertebrata</taxon>
        <taxon>Euteleostomi</taxon>
        <taxon>Actinopterygii</taxon>
        <taxon>Neopterygii</taxon>
        <taxon>Teleostei</taxon>
        <taxon>Neoteleostei</taxon>
        <taxon>Acanthomorphata</taxon>
        <taxon>Ovalentaria</taxon>
        <taxon>Atherinomorphae</taxon>
        <taxon>Cyprinodontiformes</taxon>
        <taxon>Nothobranchiidae</taxon>
        <taxon>Nothobranchius</taxon>
    </lineage>
</organism>
<protein>
    <submittedName>
        <fullName evidence="1">Uncharacterized protein</fullName>
    </submittedName>
</protein>